<reference evidence="2 3" key="1">
    <citation type="submission" date="2019-12" db="EMBL/GenBank/DDBJ databases">
        <title>Sequencing and analysis of the whole genome of Mycoplasma gallinaceum strain Peacock20181011.</title>
        <authorList>
            <person name="Liu X."/>
            <person name="Qin Z."/>
            <person name="Xu H."/>
        </authorList>
    </citation>
    <scope>NUCLEOTIDE SEQUENCE [LARGE SCALE GENOMIC DNA]</scope>
    <source>
        <strain evidence="2 3">Peacock20181011</strain>
    </source>
</reference>
<feature type="transmembrane region" description="Helical" evidence="1">
    <location>
        <begin position="86"/>
        <end position="106"/>
    </location>
</feature>
<dbReference type="RefSeq" id="WP_167845029.1">
    <property type="nucleotide sequence ID" value="NZ_CP047225.1"/>
</dbReference>
<evidence type="ECO:0000313" key="2">
    <source>
        <dbReference type="EMBL" id="QIW62013.1"/>
    </source>
</evidence>
<accession>A0A6H0V4W2</accession>
<protein>
    <submittedName>
        <fullName evidence="2">Uncharacterized protein</fullName>
    </submittedName>
</protein>
<evidence type="ECO:0000313" key="3">
    <source>
        <dbReference type="Proteomes" id="UP000503310"/>
    </source>
</evidence>
<proteinExistence type="predicted"/>
<evidence type="ECO:0000256" key="1">
    <source>
        <dbReference type="SAM" id="Phobius"/>
    </source>
</evidence>
<dbReference type="Proteomes" id="UP000503310">
    <property type="component" value="Chromosome"/>
</dbReference>
<name>A0A6H0V4W2_9BACT</name>
<keyword evidence="1" id="KW-0812">Transmembrane</keyword>
<sequence length="111" mass="13595">MDKLKLYNWYGEEFDLIVPENGETLKAYKHQVNNLFDRLIDNVKNREKIDKDLFLRAKAKINDNLKRELNSHKIALTLTLWSFLRLFEFLNILHILRNFLFFYFIYSKYMV</sequence>
<keyword evidence="1" id="KW-1133">Transmembrane helix</keyword>
<dbReference type="AlphaFoldDB" id="A0A6H0V4W2"/>
<keyword evidence="1" id="KW-0472">Membrane</keyword>
<organism evidence="2 3">
    <name type="scientific">Mycoplasmopsis gallinacea</name>
    <dbReference type="NCBI Taxonomy" id="29556"/>
    <lineage>
        <taxon>Bacteria</taxon>
        <taxon>Bacillati</taxon>
        <taxon>Mycoplasmatota</taxon>
        <taxon>Mycoplasmoidales</taxon>
        <taxon>Metamycoplasmataceae</taxon>
        <taxon>Mycoplasmopsis</taxon>
    </lineage>
</organism>
<dbReference type="EMBL" id="CP047225">
    <property type="protein sequence ID" value="QIW62013.1"/>
    <property type="molecule type" value="Genomic_DNA"/>
</dbReference>
<gene>
    <name evidence="2" type="ORF">GOQ20_00830</name>
</gene>